<gene>
    <name evidence="2" type="ORF">WKI299_LOCUS2751</name>
</gene>
<evidence type="ECO:0000256" key="1">
    <source>
        <dbReference type="SAM" id="MobiDB-lite"/>
    </source>
</evidence>
<feature type="compositionally biased region" description="Polar residues" evidence="1">
    <location>
        <begin position="93"/>
        <end position="103"/>
    </location>
</feature>
<feature type="compositionally biased region" description="Basic and acidic residues" evidence="1">
    <location>
        <begin position="104"/>
        <end position="117"/>
    </location>
</feature>
<sequence length="919" mass="105112">MVERVAGSAEAKLLAAQGIRSVYSFLSTEDVFEILSISCSALNDIKRLVCLKADDDTYIVKPGYRASMQYLYQLLEQKHEEILKVNRVKFKQNKQSQSPNISENNHDSVEDSSKDDSALSSHQQSSTTTTTTNCTNELNHHDSIINMLNEWIQKNCHAMNMANSKLIENQDFQLAIVSNGSSPEASICCSCGVKVQLTRVRYKFSLSNFYKHIKSKNCIMMKKKKITSDDADEPNSLDEYELTDDTTSQAVSINELTQGSASSITIGHTVGEPVYEMFEKFQQLVLPADVLTLEGEKFFELVTQTCGESFKELMEVLSINNVYKLLLIENDVLLFFDKKYKELEEITQRACLHLDDGTIMLKPGLRLDFDRFMRALHAANNQNCNQENTANLNDAFFSSFKKLIKSFRFNENDDTKNNHAFLLAFIENIFSNLSKNKNNYRYSEHVQQFAQSLYILGGRNVYEFVRLNLPGAIPALSTLDDSLGKAGACIEEGIFRYNILQNHQKSVGYDIAVYSEDATAVIKKVSYNSATNKFSGFPISLKHGIPYSRQFQTDSFDELKSWFENKDKTHYLNVHMVKPLIASNPYSSPLLLAAYGINNNFKAIDVLNRWIWMFENARQSNVRIVAFATDCDPRYLLAMRLATGFFGRINNMSICDRQDAFDIDLPKSWSSWFFMGTRQLFFCFQDSIHLCTKLRNRILSKKASMLIGKEEVSIEVLMELIEKKSKLAHGLVKTDIEPKDRQNFSSCIKLSSDDVFTTLEDIESSQATRIYLHLLRCIVLAYVEHDTSIINRIYYSWYAVFLCRIWKNWLDIIDEKDILGYNVENKKDLFITSPAHFSIELNAHSLLAICLLVHRHHMPNSALLISNYNSQPCEATFRLTRSMSGAFSSVVNFTTDQFLKRAGKLSILTELENKKVYKY</sequence>
<proteinExistence type="predicted"/>
<evidence type="ECO:0000313" key="2">
    <source>
        <dbReference type="EMBL" id="CAF1959186.1"/>
    </source>
</evidence>
<evidence type="ECO:0000313" key="3">
    <source>
        <dbReference type="Proteomes" id="UP000663856"/>
    </source>
</evidence>
<dbReference type="AlphaFoldDB" id="A0A816LL09"/>
<dbReference type="Proteomes" id="UP000663856">
    <property type="component" value="Unassembled WGS sequence"/>
</dbReference>
<reference evidence="2" key="1">
    <citation type="submission" date="2021-02" db="EMBL/GenBank/DDBJ databases">
        <authorList>
            <person name="Nowell W R."/>
        </authorList>
    </citation>
    <scope>NUCLEOTIDE SEQUENCE</scope>
</reference>
<comment type="caution">
    <text evidence="2">The sequence shown here is derived from an EMBL/GenBank/DDBJ whole genome shotgun (WGS) entry which is preliminary data.</text>
</comment>
<name>A0A816LL09_9BILA</name>
<dbReference type="EMBL" id="CAJNRF010000409">
    <property type="protein sequence ID" value="CAF1959186.1"/>
    <property type="molecule type" value="Genomic_DNA"/>
</dbReference>
<protein>
    <submittedName>
        <fullName evidence="2">Uncharacterized protein</fullName>
    </submittedName>
</protein>
<accession>A0A816LL09</accession>
<feature type="region of interest" description="Disordered" evidence="1">
    <location>
        <begin position="93"/>
        <end position="135"/>
    </location>
</feature>
<organism evidence="2 3">
    <name type="scientific">Rotaria magnacalcarata</name>
    <dbReference type="NCBI Taxonomy" id="392030"/>
    <lineage>
        <taxon>Eukaryota</taxon>
        <taxon>Metazoa</taxon>
        <taxon>Spiralia</taxon>
        <taxon>Gnathifera</taxon>
        <taxon>Rotifera</taxon>
        <taxon>Eurotatoria</taxon>
        <taxon>Bdelloidea</taxon>
        <taxon>Philodinida</taxon>
        <taxon>Philodinidae</taxon>
        <taxon>Rotaria</taxon>
    </lineage>
</organism>